<evidence type="ECO:0000313" key="2">
    <source>
        <dbReference type="Proteomes" id="UP001327027"/>
    </source>
</evidence>
<dbReference type="Proteomes" id="UP001327027">
    <property type="component" value="Unassembled WGS sequence"/>
</dbReference>
<protein>
    <submittedName>
        <fullName evidence="1">DUF6261 family protein</fullName>
    </submittedName>
</protein>
<proteinExistence type="predicted"/>
<dbReference type="Pfam" id="PF19775">
    <property type="entry name" value="DUF6261"/>
    <property type="match status" value="1"/>
</dbReference>
<gene>
    <name evidence="1" type="ORF">U6A24_11050</name>
</gene>
<reference evidence="1 2" key="1">
    <citation type="journal article" date="2013" name="Int. J. Syst. Evol. Microbiol.">
        <title>Aquimarina gracilis sp. nov., isolated from the gut microflora of a mussel, Mytilus coruscus, and emended description of Aquimarina spongiae.</title>
        <authorList>
            <person name="Park S.C."/>
            <person name="Choe H.N."/>
            <person name="Baik K.S."/>
            <person name="Seong C.N."/>
        </authorList>
    </citation>
    <scope>NUCLEOTIDE SEQUENCE [LARGE SCALE GENOMIC DNA]</scope>
    <source>
        <strain evidence="1 2">PSC32</strain>
    </source>
</reference>
<keyword evidence="2" id="KW-1185">Reference proteome</keyword>
<comment type="caution">
    <text evidence="1">The sequence shown here is derived from an EMBL/GenBank/DDBJ whole genome shotgun (WGS) entry which is preliminary data.</text>
</comment>
<accession>A0ABU5ZVV6</accession>
<dbReference type="InterPro" id="IPR046228">
    <property type="entry name" value="DUF6261"/>
</dbReference>
<dbReference type="EMBL" id="JAYKLX010000005">
    <property type="protein sequence ID" value="MEB3346002.1"/>
    <property type="molecule type" value="Genomic_DNA"/>
</dbReference>
<name>A0ABU5ZVV6_9FLAO</name>
<dbReference type="RefSeq" id="WP_324180032.1">
    <property type="nucleotide sequence ID" value="NZ_JAYKLX010000005.1"/>
</dbReference>
<organism evidence="1 2">
    <name type="scientific">Aquimarina gracilis</name>
    <dbReference type="NCBI Taxonomy" id="874422"/>
    <lineage>
        <taxon>Bacteria</taxon>
        <taxon>Pseudomonadati</taxon>
        <taxon>Bacteroidota</taxon>
        <taxon>Flavobacteriia</taxon>
        <taxon>Flavobacteriales</taxon>
        <taxon>Flavobacteriaceae</taxon>
        <taxon>Aquimarina</taxon>
    </lineage>
</organism>
<sequence length="265" mass="30749">MNNVLVIPQLKSFKNGEFSKYTRTFIELSQEQDLDAMELSTYVDQLMTDYEAFKTIYKKNRGSILTPELAQLDGLRDNGIKLLQRSIKLIADFSGDDHDRNQATLVYKVFTKHGKDIYDMAYNQQGGVLDEIIEEIETNTPLCDAIDNLNQRKHFNEMKTAHQKFDTIFKDRIKEQQQNQSDLSITELRKQTTMSLREVLDWIFIHAKTKGFGPFKTYIGNLNALTEQYNLSVERRLNDKKEVNQALNDSLGPFLKLSKKCHHPC</sequence>
<evidence type="ECO:0000313" key="1">
    <source>
        <dbReference type="EMBL" id="MEB3346002.1"/>
    </source>
</evidence>